<sequence>MKPKKFIIIVFICVFIFLFLSACINRSTQYITLEIPESAQEEVENSPPKIEATSNKLELAEKNQNLPLEGKNLLPFRGIDFYPKPYSYSTEEAYQSLDILLKIKEVNWIQIR</sequence>
<feature type="transmembrane region" description="Helical" evidence="1">
    <location>
        <begin position="6"/>
        <end position="24"/>
    </location>
</feature>
<keyword evidence="1" id="KW-0472">Membrane</keyword>
<reference evidence="2" key="1">
    <citation type="journal article" date="2014" name="Front. Microbiol.">
        <title>High frequency of phylogenetically diverse reductive dehalogenase-homologous genes in deep subseafloor sedimentary metagenomes.</title>
        <authorList>
            <person name="Kawai M."/>
            <person name="Futagami T."/>
            <person name="Toyoda A."/>
            <person name="Takaki Y."/>
            <person name="Nishi S."/>
            <person name="Hori S."/>
            <person name="Arai W."/>
            <person name="Tsubouchi T."/>
            <person name="Morono Y."/>
            <person name="Uchiyama I."/>
            <person name="Ito T."/>
            <person name="Fujiyama A."/>
            <person name="Inagaki F."/>
            <person name="Takami H."/>
        </authorList>
    </citation>
    <scope>NUCLEOTIDE SEQUENCE</scope>
    <source>
        <strain evidence="2">Expedition CK06-06</strain>
    </source>
</reference>
<organism evidence="2">
    <name type="scientific">marine sediment metagenome</name>
    <dbReference type="NCBI Taxonomy" id="412755"/>
    <lineage>
        <taxon>unclassified sequences</taxon>
        <taxon>metagenomes</taxon>
        <taxon>ecological metagenomes</taxon>
    </lineage>
</organism>
<evidence type="ECO:0000256" key="1">
    <source>
        <dbReference type="SAM" id="Phobius"/>
    </source>
</evidence>
<keyword evidence="1" id="KW-1133">Transmembrane helix</keyword>
<dbReference type="PROSITE" id="PS51257">
    <property type="entry name" value="PROKAR_LIPOPROTEIN"/>
    <property type="match status" value="1"/>
</dbReference>
<evidence type="ECO:0000313" key="2">
    <source>
        <dbReference type="EMBL" id="GAH13049.1"/>
    </source>
</evidence>
<name>X1E7A3_9ZZZZ</name>
<feature type="non-terminal residue" evidence="2">
    <location>
        <position position="112"/>
    </location>
</feature>
<proteinExistence type="predicted"/>
<comment type="caution">
    <text evidence="2">The sequence shown here is derived from an EMBL/GenBank/DDBJ whole genome shotgun (WGS) entry which is preliminary data.</text>
</comment>
<keyword evidence="1" id="KW-0812">Transmembrane</keyword>
<dbReference type="AlphaFoldDB" id="X1E7A3"/>
<gene>
    <name evidence="2" type="ORF">S01H4_52491</name>
</gene>
<accession>X1E7A3</accession>
<dbReference type="EMBL" id="BART01029997">
    <property type="protein sequence ID" value="GAH13049.1"/>
    <property type="molecule type" value="Genomic_DNA"/>
</dbReference>
<protein>
    <submittedName>
        <fullName evidence="2">Uncharacterized protein</fullName>
    </submittedName>
</protein>